<dbReference type="InterPro" id="IPR037185">
    <property type="entry name" value="EmrE-like"/>
</dbReference>
<feature type="transmembrane region" description="Helical" evidence="1">
    <location>
        <begin position="53"/>
        <end position="70"/>
    </location>
</feature>
<keyword evidence="1" id="KW-0812">Transmembrane</keyword>
<keyword evidence="1" id="KW-1133">Transmembrane helix</keyword>
<dbReference type="STRING" id="536019.Mesop_5065"/>
<dbReference type="EMBL" id="CP002279">
    <property type="protein sequence ID" value="AEH89484.1"/>
    <property type="molecule type" value="Genomic_DNA"/>
</dbReference>
<feature type="transmembrane region" description="Helical" evidence="1">
    <location>
        <begin position="105"/>
        <end position="123"/>
    </location>
</feature>
<evidence type="ECO:0008006" key="4">
    <source>
        <dbReference type="Google" id="ProtNLM"/>
    </source>
</evidence>
<proteinExistence type="predicted"/>
<name>F7Y2L5_MESOW</name>
<accession>F7Y2L5</accession>
<dbReference type="AlphaFoldDB" id="F7Y2L5"/>
<keyword evidence="1" id="KW-0472">Membrane</keyword>
<reference evidence="2 3" key="1">
    <citation type="submission" date="2010-10" db="EMBL/GenBank/DDBJ databases">
        <title>Complete sequence of Mesorhizobium opportunistum WSM2075.</title>
        <authorList>
            <consortium name="US DOE Joint Genome Institute"/>
            <person name="Lucas S."/>
            <person name="Copeland A."/>
            <person name="Lapidus A."/>
            <person name="Cheng J.-F."/>
            <person name="Bruce D."/>
            <person name="Goodwin L."/>
            <person name="Pitluck S."/>
            <person name="Chertkov O."/>
            <person name="Misra M."/>
            <person name="Detter J.C."/>
            <person name="Han C."/>
            <person name="Tapia R."/>
            <person name="Land M."/>
            <person name="Hauser L."/>
            <person name="Kyrpides N."/>
            <person name="Ovchinnikova G."/>
            <person name="Mavrommatis K.M."/>
            <person name="Tiwari R.P."/>
            <person name="Howieson J.G."/>
            <person name="O'Hara G.W."/>
            <person name="Nandasena K.G."/>
            <person name="Woyke T."/>
        </authorList>
    </citation>
    <scope>NUCLEOTIDE SEQUENCE [LARGE SCALE GENOMIC DNA]</scope>
    <source>
        <strain evidence="3">LMG 24607 / HAMBI 3007 / WSM2075</strain>
    </source>
</reference>
<sequence length="124" mass="13305">MKQFIEVGWRGAQHSLMKIDLFVWGVVIVCAGLFILCDGLSAHWGKTGSGRSLAYVMLLSPLSYWAFAFINTRLDLAVTGALVNTIVVAGAVLVGAVVFKEEVSSLQYIGIAFALISVTLLNLA</sequence>
<organism evidence="2 3">
    <name type="scientific">Mesorhizobium opportunistum (strain LMG 24607 / HAMBI 3007 / WSM2075)</name>
    <dbReference type="NCBI Taxonomy" id="536019"/>
    <lineage>
        <taxon>Bacteria</taxon>
        <taxon>Pseudomonadati</taxon>
        <taxon>Pseudomonadota</taxon>
        <taxon>Alphaproteobacteria</taxon>
        <taxon>Hyphomicrobiales</taxon>
        <taxon>Phyllobacteriaceae</taxon>
        <taxon>Mesorhizobium</taxon>
    </lineage>
</organism>
<dbReference type="HOGENOM" id="CLU_2001179_0_0_5"/>
<evidence type="ECO:0000313" key="3">
    <source>
        <dbReference type="Proteomes" id="UP000001623"/>
    </source>
</evidence>
<evidence type="ECO:0000313" key="2">
    <source>
        <dbReference type="EMBL" id="AEH89484.1"/>
    </source>
</evidence>
<dbReference type="KEGG" id="mop:Mesop_5065"/>
<evidence type="ECO:0000256" key="1">
    <source>
        <dbReference type="SAM" id="Phobius"/>
    </source>
</evidence>
<feature type="transmembrane region" description="Helical" evidence="1">
    <location>
        <begin position="77"/>
        <end position="99"/>
    </location>
</feature>
<gene>
    <name evidence="2" type="ordered locus">Mesop_5065</name>
</gene>
<dbReference type="Proteomes" id="UP000001623">
    <property type="component" value="Chromosome"/>
</dbReference>
<dbReference type="SUPFAM" id="SSF103481">
    <property type="entry name" value="Multidrug resistance efflux transporter EmrE"/>
    <property type="match status" value="1"/>
</dbReference>
<protein>
    <recommendedName>
        <fullName evidence="4">EamA domain-containing protein</fullName>
    </recommendedName>
</protein>
<feature type="transmembrane region" description="Helical" evidence="1">
    <location>
        <begin position="21"/>
        <end position="41"/>
    </location>
</feature>
<dbReference type="Gene3D" id="1.10.3730.20">
    <property type="match status" value="1"/>
</dbReference>